<evidence type="ECO:0000313" key="8">
    <source>
        <dbReference type="Proteomes" id="UP000501753"/>
    </source>
</evidence>
<dbReference type="PANTHER" id="PTHR47359">
    <property type="entry name" value="PEPTIDOGLYCAN DL-ENDOPEPTIDASE CWLO"/>
    <property type="match status" value="1"/>
</dbReference>
<evidence type="ECO:0000256" key="4">
    <source>
        <dbReference type="ARBA" id="ARBA00022807"/>
    </source>
</evidence>
<dbReference type="Proteomes" id="UP000501753">
    <property type="component" value="Chromosome"/>
</dbReference>
<feature type="region of interest" description="Disordered" evidence="5">
    <location>
        <begin position="1"/>
        <end position="99"/>
    </location>
</feature>
<protein>
    <recommendedName>
        <fullName evidence="6">NlpC/P60 domain-containing protein</fullName>
    </recommendedName>
</protein>
<dbReference type="InterPro" id="IPR051794">
    <property type="entry name" value="PG_Endopeptidase_C40"/>
</dbReference>
<dbReference type="InterPro" id="IPR038765">
    <property type="entry name" value="Papain-like_cys_pep_sf"/>
</dbReference>
<keyword evidence="2" id="KW-0645">Protease</keyword>
<reference evidence="7 8" key="1">
    <citation type="submission" date="2018-04" db="EMBL/GenBank/DDBJ databases">
        <title>Complete genome sequences of Streptomyces griseoviridis K61 and characterization of antagonistic properties of biological control agents.</title>
        <authorList>
            <person name="Mariita R.M."/>
            <person name="Sello J.K."/>
        </authorList>
    </citation>
    <scope>NUCLEOTIDE SEQUENCE [LARGE SCALE GENOMIC DNA]</scope>
    <source>
        <strain evidence="7 8">K61</strain>
    </source>
</reference>
<feature type="compositionally biased region" description="Polar residues" evidence="5">
    <location>
        <begin position="1"/>
        <end position="13"/>
    </location>
</feature>
<name>A0ABX5U5E0_STRGD</name>
<dbReference type="PANTHER" id="PTHR47359:SF3">
    <property type="entry name" value="NLP_P60 DOMAIN-CONTAINING PROTEIN-RELATED"/>
    <property type="match status" value="1"/>
</dbReference>
<comment type="similarity">
    <text evidence="1">Belongs to the peptidase C40 family.</text>
</comment>
<keyword evidence="8" id="KW-1185">Reference proteome</keyword>
<feature type="domain" description="NlpC/P60" evidence="6">
    <location>
        <begin position="188"/>
        <end position="306"/>
    </location>
</feature>
<sequence>MPQTAFPQPQIPQTALLPPIPQTAAPQPQIPQAAAQQPSFPFAQPEQAPAPQQSFLPTETHQDFPAHQGFPAQQDLLAHQHHQAQQEFPAQQVQPLQQAQPAYQPAAFVFTDPQQQLPETPFYFGDGQQVPAQPPFEPVPSPSTPWPQAAEQARRAAEEEWRLRQPSVLDTGVAPAAPTAPVRDAGIVTKADRAIAFARAQIGRPCVWGAAGPGSYDNGTLVQAAWRSAGVALPRLAHEQAGAGTIVPLAEARPGDLIFFHDNFSHVGLYTGNGQMIHAPGPGAAIREESAFYAGESALRIAVRPV</sequence>
<dbReference type="InterPro" id="IPR000064">
    <property type="entry name" value="NLP_P60_dom"/>
</dbReference>
<organism evidence="7 8">
    <name type="scientific">Streptomyces griseoviridis</name>
    <dbReference type="NCBI Taxonomy" id="45398"/>
    <lineage>
        <taxon>Bacteria</taxon>
        <taxon>Bacillati</taxon>
        <taxon>Actinomycetota</taxon>
        <taxon>Actinomycetes</taxon>
        <taxon>Kitasatosporales</taxon>
        <taxon>Streptomycetaceae</taxon>
        <taxon>Streptomyces</taxon>
    </lineage>
</organism>
<accession>A0ABX5U5E0</accession>
<feature type="compositionally biased region" description="Low complexity" evidence="5">
    <location>
        <begin position="71"/>
        <end position="99"/>
    </location>
</feature>
<evidence type="ECO:0000256" key="3">
    <source>
        <dbReference type="ARBA" id="ARBA00022801"/>
    </source>
</evidence>
<keyword evidence="4" id="KW-0788">Thiol protease</keyword>
<proteinExistence type="inferred from homology"/>
<evidence type="ECO:0000256" key="2">
    <source>
        <dbReference type="ARBA" id="ARBA00022670"/>
    </source>
</evidence>
<dbReference type="SUPFAM" id="SSF54001">
    <property type="entry name" value="Cysteine proteinases"/>
    <property type="match status" value="1"/>
</dbReference>
<dbReference type="PROSITE" id="PS51935">
    <property type="entry name" value="NLPC_P60"/>
    <property type="match status" value="1"/>
</dbReference>
<dbReference type="Gene3D" id="3.90.1720.10">
    <property type="entry name" value="endopeptidase domain like (from Nostoc punctiforme)"/>
    <property type="match status" value="1"/>
</dbReference>
<dbReference type="EMBL" id="CP029078">
    <property type="protein sequence ID" value="QCN90371.1"/>
    <property type="molecule type" value="Genomic_DNA"/>
</dbReference>
<keyword evidence="3" id="KW-0378">Hydrolase</keyword>
<evidence type="ECO:0000259" key="6">
    <source>
        <dbReference type="PROSITE" id="PS51935"/>
    </source>
</evidence>
<gene>
    <name evidence="7" type="ORF">DDJ31_03930</name>
</gene>
<feature type="compositionally biased region" description="Low complexity" evidence="5">
    <location>
        <begin position="14"/>
        <end position="54"/>
    </location>
</feature>
<evidence type="ECO:0000313" key="7">
    <source>
        <dbReference type="EMBL" id="QCN90371.1"/>
    </source>
</evidence>
<dbReference type="Pfam" id="PF00877">
    <property type="entry name" value="NLPC_P60"/>
    <property type="match status" value="1"/>
</dbReference>
<evidence type="ECO:0000256" key="5">
    <source>
        <dbReference type="SAM" id="MobiDB-lite"/>
    </source>
</evidence>
<evidence type="ECO:0000256" key="1">
    <source>
        <dbReference type="ARBA" id="ARBA00007074"/>
    </source>
</evidence>